<dbReference type="EMBL" id="CP001778">
    <property type="protein sequence ID" value="ADD40594.1"/>
    <property type="molecule type" value="Genomic_DNA"/>
</dbReference>
<evidence type="ECO:0000256" key="7">
    <source>
        <dbReference type="RuleBase" id="RU363032"/>
    </source>
</evidence>
<dbReference type="STRING" id="446470.Snas_0883"/>
<feature type="transmembrane region" description="Helical" evidence="7">
    <location>
        <begin position="167"/>
        <end position="190"/>
    </location>
</feature>
<dbReference type="InterPro" id="IPR051393">
    <property type="entry name" value="ABC_transporter_permease"/>
</dbReference>
<dbReference type="HOGENOM" id="CLU_016047_0_0_11"/>
<evidence type="ECO:0000256" key="6">
    <source>
        <dbReference type="ARBA" id="ARBA00023136"/>
    </source>
</evidence>
<dbReference type="KEGG" id="sna:Snas_0883"/>
<feature type="transmembrane region" description="Helical" evidence="7">
    <location>
        <begin position="269"/>
        <end position="294"/>
    </location>
</feature>
<evidence type="ECO:0000256" key="3">
    <source>
        <dbReference type="ARBA" id="ARBA00022475"/>
    </source>
</evidence>
<feature type="transmembrane region" description="Helical" evidence="7">
    <location>
        <begin position="112"/>
        <end position="132"/>
    </location>
</feature>
<dbReference type="PANTHER" id="PTHR30193">
    <property type="entry name" value="ABC TRANSPORTER PERMEASE PROTEIN"/>
    <property type="match status" value="1"/>
</dbReference>
<reference evidence="9 10" key="1">
    <citation type="journal article" date="2009" name="Stand. Genomic Sci.">
        <title>Complete genome sequence of Stackebrandtia nassauensis type strain (LLR-40K-21).</title>
        <authorList>
            <person name="Munk C."/>
            <person name="Lapidus A."/>
            <person name="Copeland A."/>
            <person name="Jando M."/>
            <person name="Mayilraj S."/>
            <person name="Glavina Del Rio T."/>
            <person name="Nolan M."/>
            <person name="Chen F."/>
            <person name="Lucas S."/>
            <person name="Tice H."/>
            <person name="Cheng J.F."/>
            <person name="Han C."/>
            <person name="Detter J.C."/>
            <person name="Bruce D."/>
            <person name="Goodwin L."/>
            <person name="Chain P."/>
            <person name="Pitluck S."/>
            <person name="Goker M."/>
            <person name="Ovchinikova G."/>
            <person name="Pati A."/>
            <person name="Ivanova N."/>
            <person name="Mavromatis K."/>
            <person name="Chen A."/>
            <person name="Palaniappan K."/>
            <person name="Land M."/>
            <person name="Hauser L."/>
            <person name="Chang Y.J."/>
            <person name="Jeffries C.D."/>
            <person name="Bristow J."/>
            <person name="Eisen J.A."/>
            <person name="Markowitz V."/>
            <person name="Hugenholtz P."/>
            <person name="Kyrpides N.C."/>
            <person name="Klenk H.P."/>
        </authorList>
    </citation>
    <scope>NUCLEOTIDE SEQUENCE [LARGE SCALE GENOMIC DNA]</scope>
    <source>
        <strain evidence="10">DSM 44728 / CIP 108903 / NRRL B-16338 / NBRC 102104 / LLR-40K-21</strain>
    </source>
</reference>
<accession>D3Q8Y5</accession>
<evidence type="ECO:0000256" key="1">
    <source>
        <dbReference type="ARBA" id="ARBA00004651"/>
    </source>
</evidence>
<sequence length="302" mass="33689">MEKSGKHVRRIRKWGPGLLLISPSLVLLAVFVYGFLGWNFQISLTDWQSLMPVYSTTGFDNYSNLVADDTWWRDVNHLVIYTVVFVVGALIVGFVLALLMEKGVWGEGVLKSVYLFPMAMSFIATAIVWRWLMDNGTGDNTAGLNKLLGSVGLSFLKGDWHKSDSEFAIAAVAIPAGWALSGYIMALFLAGMRGVPDELREAARVDGATERQVFWHVVRPLLWPATMSATVILVHISMKTFDLLYAINPKDASIETPALYMYRSMGGYLYARGATIATILVIAMAVIIVPYIWYTMRSERRS</sequence>
<organism evidence="9 10">
    <name type="scientific">Stackebrandtia nassauensis (strain DSM 44728 / CIP 108903 / NRRL B-16338 / NBRC 102104 / LLR-40K-21)</name>
    <dbReference type="NCBI Taxonomy" id="446470"/>
    <lineage>
        <taxon>Bacteria</taxon>
        <taxon>Bacillati</taxon>
        <taxon>Actinomycetota</taxon>
        <taxon>Actinomycetes</taxon>
        <taxon>Glycomycetales</taxon>
        <taxon>Glycomycetaceae</taxon>
        <taxon>Stackebrandtia</taxon>
    </lineage>
</organism>
<name>D3Q8Y5_STANL</name>
<evidence type="ECO:0000259" key="8">
    <source>
        <dbReference type="PROSITE" id="PS50928"/>
    </source>
</evidence>
<dbReference type="PANTHER" id="PTHR30193:SF42">
    <property type="entry name" value="ABC TRANSPORTER PERMEASE PROTEIN"/>
    <property type="match status" value="1"/>
</dbReference>
<feature type="transmembrane region" description="Helical" evidence="7">
    <location>
        <begin position="78"/>
        <end position="100"/>
    </location>
</feature>
<keyword evidence="5 7" id="KW-1133">Transmembrane helix</keyword>
<keyword evidence="2 7" id="KW-0813">Transport</keyword>
<dbReference type="InterPro" id="IPR000515">
    <property type="entry name" value="MetI-like"/>
</dbReference>
<gene>
    <name evidence="9" type="ordered locus">Snas_0883</name>
</gene>
<evidence type="ECO:0000256" key="5">
    <source>
        <dbReference type="ARBA" id="ARBA00022989"/>
    </source>
</evidence>
<comment type="similarity">
    <text evidence="7">Belongs to the binding-protein-dependent transport system permease family.</text>
</comment>
<dbReference type="eggNOG" id="COG1175">
    <property type="taxonomic scope" value="Bacteria"/>
</dbReference>
<feature type="domain" description="ABC transmembrane type-1" evidence="8">
    <location>
        <begin position="75"/>
        <end position="293"/>
    </location>
</feature>
<dbReference type="AlphaFoldDB" id="D3Q8Y5"/>
<keyword evidence="4 7" id="KW-0812">Transmembrane</keyword>
<keyword evidence="6 7" id="KW-0472">Membrane</keyword>
<dbReference type="GO" id="GO:0005886">
    <property type="term" value="C:plasma membrane"/>
    <property type="evidence" value="ECO:0007669"/>
    <property type="project" value="UniProtKB-SubCell"/>
</dbReference>
<keyword evidence="10" id="KW-1185">Reference proteome</keyword>
<evidence type="ECO:0000256" key="4">
    <source>
        <dbReference type="ARBA" id="ARBA00022692"/>
    </source>
</evidence>
<protein>
    <submittedName>
        <fullName evidence="9">Binding-protein-dependent transport systems inner membrane component</fullName>
    </submittedName>
</protein>
<dbReference type="CDD" id="cd06261">
    <property type="entry name" value="TM_PBP2"/>
    <property type="match status" value="1"/>
</dbReference>
<comment type="subcellular location">
    <subcellularLocation>
        <location evidence="1 7">Cell membrane</location>
        <topology evidence="1 7">Multi-pass membrane protein</topology>
    </subcellularLocation>
</comment>
<proteinExistence type="inferred from homology"/>
<feature type="transmembrane region" description="Helical" evidence="7">
    <location>
        <begin position="20"/>
        <end position="40"/>
    </location>
</feature>
<dbReference type="Gene3D" id="1.10.3720.10">
    <property type="entry name" value="MetI-like"/>
    <property type="match status" value="1"/>
</dbReference>
<dbReference type="Proteomes" id="UP000000844">
    <property type="component" value="Chromosome"/>
</dbReference>
<dbReference type="GO" id="GO:0055085">
    <property type="term" value="P:transmembrane transport"/>
    <property type="evidence" value="ECO:0007669"/>
    <property type="project" value="InterPro"/>
</dbReference>
<dbReference type="SUPFAM" id="SSF161098">
    <property type="entry name" value="MetI-like"/>
    <property type="match status" value="1"/>
</dbReference>
<dbReference type="PROSITE" id="PS50928">
    <property type="entry name" value="ABC_TM1"/>
    <property type="match status" value="1"/>
</dbReference>
<dbReference type="InterPro" id="IPR035906">
    <property type="entry name" value="MetI-like_sf"/>
</dbReference>
<keyword evidence="3" id="KW-1003">Cell membrane</keyword>
<evidence type="ECO:0000256" key="2">
    <source>
        <dbReference type="ARBA" id="ARBA00022448"/>
    </source>
</evidence>
<evidence type="ECO:0000313" key="10">
    <source>
        <dbReference type="Proteomes" id="UP000000844"/>
    </source>
</evidence>
<feature type="transmembrane region" description="Helical" evidence="7">
    <location>
        <begin position="221"/>
        <end position="238"/>
    </location>
</feature>
<dbReference type="Pfam" id="PF00528">
    <property type="entry name" value="BPD_transp_1"/>
    <property type="match status" value="1"/>
</dbReference>
<evidence type="ECO:0000313" key="9">
    <source>
        <dbReference type="EMBL" id="ADD40594.1"/>
    </source>
</evidence>